<feature type="transmembrane region" description="Helical" evidence="9">
    <location>
        <begin position="111"/>
        <end position="134"/>
    </location>
</feature>
<dbReference type="eggNOG" id="COG1115">
    <property type="taxonomic scope" value="Bacteria"/>
</dbReference>
<name>A0A066UC76_9GAMM</name>
<evidence type="ECO:0000256" key="7">
    <source>
        <dbReference type="ARBA" id="ARBA00022989"/>
    </source>
</evidence>
<dbReference type="PROSITE" id="PS00873">
    <property type="entry name" value="NA_ALANINE_SYMP"/>
    <property type="match status" value="1"/>
</dbReference>
<feature type="transmembrane region" description="Helical" evidence="9">
    <location>
        <begin position="32"/>
        <end position="57"/>
    </location>
</feature>
<keyword evidence="7 9" id="KW-1133">Transmembrane helix</keyword>
<dbReference type="Pfam" id="PF01235">
    <property type="entry name" value="Na_Ala_symp"/>
    <property type="match status" value="1"/>
</dbReference>
<feature type="transmembrane region" description="Helical" evidence="9">
    <location>
        <begin position="443"/>
        <end position="467"/>
    </location>
</feature>
<dbReference type="EMBL" id="AOMT01000023">
    <property type="protein sequence ID" value="KDN25026.1"/>
    <property type="molecule type" value="Genomic_DNA"/>
</dbReference>
<comment type="subcellular location">
    <subcellularLocation>
        <location evidence="9">Cell inner membrane</location>
        <topology evidence="9">Multi-pass membrane protein</topology>
    </subcellularLocation>
    <subcellularLocation>
        <location evidence="1">Cell membrane</location>
        <topology evidence="1">Multi-pass membrane protein</topology>
    </subcellularLocation>
</comment>
<keyword evidence="4" id="KW-1003">Cell membrane</keyword>
<dbReference type="GO" id="GO:0005886">
    <property type="term" value="C:plasma membrane"/>
    <property type="evidence" value="ECO:0007669"/>
    <property type="project" value="UniProtKB-SubCell"/>
</dbReference>
<evidence type="ECO:0000256" key="2">
    <source>
        <dbReference type="ARBA" id="ARBA00009261"/>
    </source>
</evidence>
<gene>
    <name evidence="10" type="ORF">MBO_05802</name>
</gene>
<feature type="transmembrane region" description="Helical" evidence="9">
    <location>
        <begin position="238"/>
        <end position="259"/>
    </location>
</feature>
<feature type="transmembrane region" description="Helical" evidence="9">
    <location>
        <begin position="208"/>
        <end position="226"/>
    </location>
</feature>
<dbReference type="PRINTS" id="PR00175">
    <property type="entry name" value="NAALASMPORT"/>
</dbReference>
<feature type="transmembrane region" description="Helical" evidence="9">
    <location>
        <begin position="265"/>
        <end position="288"/>
    </location>
</feature>
<evidence type="ECO:0000256" key="3">
    <source>
        <dbReference type="ARBA" id="ARBA00022448"/>
    </source>
</evidence>
<keyword evidence="8 9" id="KW-0472">Membrane</keyword>
<comment type="similarity">
    <text evidence="2 9">Belongs to the alanine or glycine:cation symporter (AGCS) (TC 2.A.25) family.</text>
</comment>
<feature type="transmembrane region" description="Helical" evidence="9">
    <location>
        <begin position="160"/>
        <end position="180"/>
    </location>
</feature>
<accession>A0A066UC76</accession>
<reference evidence="10 11" key="1">
    <citation type="journal article" date="2014" name="Genome Announc.">
        <title>Draft Genome Sequence of Moraxella bovoculi Strain 237T (ATCC BAA-1259T) Isolated from a Calf with Infectious Bovine Keratoconjunctivitis.</title>
        <authorList>
            <person name="Calcutt M.J."/>
            <person name="Foecking M.F."/>
            <person name="Martin N.T."/>
            <person name="Mhlanga-Mutangadura T."/>
            <person name="Reilly T.J."/>
        </authorList>
    </citation>
    <scope>NUCLEOTIDE SEQUENCE [LARGE SCALE GENOMIC DNA]</scope>
    <source>
        <strain evidence="10 11">237</strain>
    </source>
</reference>
<organism evidence="10 11">
    <name type="scientific">Moraxella bovoculi 237</name>
    <dbReference type="NCBI Taxonomy" id="743974"/>
    <lineage>
        <taxon>Bacteria</taxon>
        <taxon>Pseudomonadati</taxon>
        <taxon>Pseudomonadota</taxon>
        <taxon>Gammaproteobacteria</taxon>
        <taxon>Moraxellales</taxon>
        <taxon>Moraxellaceae</taxon>
        <taxon>Moraxella</taxon>
    </lineage>
</organism>
<dbReference type="AlphaFoldDB" id="A0A066UC76"/>
<evidence type="ECO:0000313" key="11">
    <source>
        <dbReference type="Proteomes" id="UP000035860"/>
    </source>
</evidence>
<dbReference type="GeneID" id="301975920"/>
<protein>
    <submittedName>
        <fullName evidence="10">Amino acid transport protein</fullName>
    </submittedName>
</protein>
<feature type="transmembrane region" description="Helical" evidence="9">
    <location>
        <begin position="78"/>
        <end position="105"/>
    </location>
</feature>
<feature type="transmembrane region" description="Helical" evidence="9">
    <location>
        <begin position="412"/>
        <end position="431"/>
    </location>
</feature>
<dbReference type="Proteomes" id="UP000035860">
    <property type="component" value="Unassembled WGS sequence"/>
</dbReference>
<keyword evidence="6 9" id="KW-0769">Symport</keyword>
<evidence type="ECO:0000256" key="6">
    <source>
        <dbReference type="ARBA" id="ARBA00022847"/>
    </source>
</evidence>
<feature type="transmembrane region" description="Helical" evidence="9">
    <location>
        <begin position="380"/>
        <end position="400"/>
    </location>
</feature>
<evidence type="ECO:0000313" key="10">
    <source>
        <dbReference type="EMBL" id="KDN25026.1"/>
    </source>
</evidence>
<dbReference type="OrthoDB" id="9806926at2"/>
<dbReference type="PANTHER" id="PTHR30330">
    <property type="entry name" value="AGSS FAMILY TRANSPORTER, SODIUM-ALANINE"/>
    <property type="match status" value="1"/>
</dbReference>
<evidence type="ECO:0000256" key="1">
    <source>
        <dbReference type="ARBA" id="ARBA00004651"/>
    </source>
</evidence>
<feature type="transmembrane region" description="Helical" evidence="9">
    <location>
        <begin position="330"/>
        <end position="351"/>
    </location>
</feature>
<comment type="caution">
    <text evidence="10">The sequence shown here is derived from an EMBL/GenBank/DDBJ whole genome shotgun (WGS) entry which is preliminary data.</text>
</comment>
<proteinExistence type="inferred from homology"/>
<dbReference type="RefSeq" id="WP_036365416.1">
    <property type="nucleotide sequence ID" value="NZ_AOMT01000023.1"/>
</dbReference>
<keyword evidence="3 9" id="KW-0813">Transport</keyword>
<evidence type="ECO:0000256" key="8">
    <source>
        <dbReference type="ARBA" id="ARBA00023136"/>
    </source>
</evidence>
<keyword evidence="11" id="KW-1185">Reference proteome</keyword>
<keyword evidence="5 9" id="KW-0812">Transmembrane</keyword>
<dbReference type="Gene3D" id="1.20.1740.10">
    <property type="entry name" value="Amino acid/polyamine transporter I"/>
    <property type="match status" value="1"/>
</dbReference>
<dbReference type="PANTHER" id="PTHR30330:SF1">
    <property type="entry name" value="AMINO-ACID CARRIER PROTEIN ALST"/>
    <property type="match status" value="1"/>
</dbReference>
<evidence type="ECO:0000256" key="9">
    <source>
        <dbReference type="RuleBase" id="RU363064"/>
    </source>
</evidence>
<dbReference type="GO" id="GO:0005283">
    <property type="term" value="F:amino acid:sodium symporter activity"/>
    <property type="evidence" value="ECO:0007669"/>
    <property type="project" value="InterPro"/>
</dbReference>
<keyword evidence="9" id="KW-0997">Cell inner membrane</keyword>
<sequence length="500" mass="53761">MYDNPFSCTAQPTFVDGLHCAVNVFSAPLWDVLLWMLIAAGLFFTVVSGFAQFRLFGKSVKTMLGSRKGHDENQGISAFQAFVTGLASRVGVGNIAGVALAIGIGGAGAVFWMWLIALIGMCSALAESSLAQLFKIKDETTGRFRGGPAYYIEQGLGQKWLGFVFALALIVCFGFVYQSIQSNTITLSIQSAMGCVGETDACQSDWQLYKHGIGALLVVLAAPIIFGGIKRVSMIAEIIVPIMAAIYLLVALYIIVINITEIPGIIGLIFTKAFTFEAAGGGLFGSMVSIAMMQGIKRGLYSNEAGQGSAPNAAAAASVKHPVEQGTIQMFGVFVDTLIVCSCTAFVILLATMPQNVADLSGVQLTQAALEAHVGSWGQYFLAIILFMFAFSTIIGNYAYAESNMQFLKNNTVVLTLFRIIVLGFVYFGAVTKVAVVWDMGDLTMGVMAFINLIAIVLLSKYVFILVKDYTKQVKAGVAEPEFKLDDYPELKAKIKSDIW</sequence>
<evidence type="ECO:0000256" key="4">
    <source>
        <dbReference type="ARBA" id="ARBA00022475"/>
    </source>
</evidence>
<dbReference type="NCBIfam" id="TIGR00835">
    <property type="entry name" value="agcS"/>
    <property type="match status" value="1"/>
</dbReference>
<dbReference type="InterPro" id="IPR001463">
    <property type="entry name" value="Na/Ala_symport"/>
</dbReference>
<dbReference type="FunFam" id="1.20.1740.10:FF:000004">
    <property type="entry name" value="Sodium:alanine symporter family protein"/>
    <property type="match status" value="1"/>
</dbReference>
<evidence type="ECO:0000256" key="5">
    <source>
        <dbReference type="ARBA" id="ARBA00022692"/>
    </source>
</evidence>